<dbReference type="Proteomes" id="UP000681610">
    <property type="component" value="Unassembled WGS sequence"/>
</dbReference>
<comment type="caution">
    <text evidence="1">The sequence shown here is derived from an EMBL/GenBank/DDBJ whole genome shotgun (WGS) entry which is preliminary data.</text>
</comment>
<keyword evidence="2" id="KW-1185">Reference proteome</keyword>
<dbReference type="EMBL" id="JAGDYP010000004">
    <property type="protein sequence ID" value="MBO1884168.1"/>
    <property type="molecule type" value="Genomic_DNA"/>
</dbReference>
<organism evidence="1 2">
    <name type="scientific">Capnocytophaga bilenii</name>
    <dbReference type="NCBI Taxonomy" id="2819369"/>
    <lineage>
        <taxon>Bacteria</taxon>
        <taxon>Pseudomonadati</taxon>
        <taxon>Bacteroidota</taxon>
        <taxon>Flavobacteriia</taxon>
        <taxon>Flavobacteriales</taxon>
        <taxon>Flavobacteriaceae</taxon>
        <taxon>Capnocytophaga</taxon>
    </lineage>
</organism>
<proteinExistence type="predicted"/>
<name>A0ABS3PXW4_9FLAO</name>
<evidence type="ECO:0000313" key="1">
    <source>
        <dbReference type="EMBL" id="MBO1884168.1"/>
    </source>
</evidence>
<protein>
    <submittedName>
        <fullName evidence="1">Uncharacterized protein</fullName>
    </submittedName>
</protein>
<sequence>MTYSGNVAPKYVYICNGANSKAYHYSPNCKGLQRCSKEPEKVTLEDAKKKGRKLCGYEN</sequence>
<accession>A0ABS3PXW4</accession>
<evidence type="ECO:0000313" key="2">
    <source>
        <dbReference type="Proteomes" id="UP000681610"/>
    </source>
</evidence>
<gene>
    <name evidence="1" type="ORF">J4N46_06995</name>
</gene>
<reference evidence="1 2" key="1">
    <citation type="submission" date="2021-03" db="EMBL/GenBank/DDBJ databases">
        <title>Isolation and description of Capnocytophaga bilenii sp. nov., a novel Capnocytophaga species, isolated from a gingivitis subject.</title>
        <authorList>
            <person name="Antezack A."/>
            <person name="Monnet-Corti V."/>
            <person name="La Scola B."/>
        </authorList>
    </citation>
    <scope>NUCLEOTIDE SEQUENCE [LARGE SCALE GENOMIC DNA]</scope>
    <source>
        <strain evidence="1 2">Marseille-Q4570</strain>
    </source>
</reference>